<accession>A0ACB5T3E8</accession>
<proteinExistence type="predicted"/>
<comment type="caution">
    <text evidence="1">The sequence shown here is derived from an EMBL/GenBank/DDBJ whole genome shotgun (WGS) entry which is preliminary data.</text>
</comment>
<evidence type="ECO:0000313" key="2">
    <source>
        <dbReference type="Proteomes" id="UP001165064"/>
    </source>
</evidence>
<keyword evidence="2" id="KW-1185">Reference proteome</keyword>
<reference evidence="1" key="1">
    <citation type="submission" date="2023-04" db="EMBL/GenBank/DDBJ databases">
        <title>Ambrosiozyma monospora NBRC 10751.</title>
        <authorList>
            <person name="Ichikawa N."/>
            <person name="Sato H."/>
            <person name="Tonouchi N."/>
        </authorList>
    </citation>
    <scope>NUCLEOTIDE SEQUENCE</scope>
    <source>
        <strain evidence="1">NBRC 10751</strain>
    </source>
</reference>
<dbReference type="Proteomes" id="UP001165064">
    <property type="component" value="Unassembled WGS sequence"/>
</dbReference>
<name>A0ACB5T3E8_AMBMO</name>
<protein>
    <submittedName>
        <fullName evidence="1">Unnamed protein product</fullName>
    </submittedName>
</protein>
<evidence type="ECO:0000313" key="1">
    <source>
        <dbReference type="EMBL" id="GME80666.1"/>
    </source>
</evidence>
<gene>
    <name evidence="1" type="ORF">Amon02_000456100</name>
</gene>
<organism evidence="1 2">
    <name type="scientific">Ambrosiozyma monospora</name>
    <name type="common">Yeast</name>
    <name type="synonym">Endomycopsis monosporus</name>
    <dbReference type="NCBI Taxonomy" id="43982"/>
    <lineage>
        <taxon>Eukaryota</taxon>
        <taxon>Fungi</taxon>
        <taxon>Dikarya</taxon>
        <taxon>Ascomycota</taxon>
        <taxon>Saccharomycotina</taxon>
        <taxon>Pichiomycetes</taxon>
        <taxon>Pichiales</taxon>
        <taxon>Pichiaceae</taxon>
        <taxon>Ambrosiozyma</taxon>
    </lineage>
</organism>
<dbReference type="EMBL" id="BSXS01003161">
    <property type="protein sequence ID" value="GME80666.1"/>
    <property type="molecule type" value="Genomic_DNA"/>
</dbReference>
<sequence>MKKVTWIQFHTELPVSQYLVLPNPATRTKLIESSSAGSRNSIVDLLKPSIFVPTGEINSMMDHVVKDNYETYLASADYSLVDDNDINSLINTTDVQLLTQSSTERDCSDNLEICLLTELRKLIPGSMIIRETNMAESYPSFYPTTSGQITS</sequence>